<feature type="domain" description="Peptidase M14" evidence="2">
    <location>
        <begin position="2"/>
        <end position="264"/>
    </location>
</feature>
<dbReference type="SUPFAM" id="SSF53187">
    <property type="entry name" value="Zn-dependent exopeptidases"/>
    <property type="match status" value="1"/>
</dbReference>
<organism evidence="3 4">
    <name type="scientific">Capnocytophaga felis</name>
    <dbReference type="NCBI Taxonomy" id="2267611"/>
    <lineage>
        <taxon>Bacteria</taxon>
        <taxon>Pseudomonadati</taxon>
        <taxon>Bacteroidota</taxon>
        <taxon>Flavobacteriia</taxon>
        <taxon>Flavobacteriales</taxon>
        <taxon>Flavobacteriaceae</taxon>
        <taxon>Capnocytophaga</taxon>
    </lineage>
</organism>
<dbReference type="Gene3D" id="3.40.630.10">
    <property type="entry name" value="Zn peptidases"/>
    <property type="match status" value="1"/>
</dbReference>
<dbReference type="RefSeq" id="WP_227977365.1">
    <property type="nucleotide sequence ID" value="NZ_BLBC01000014.1"/>
</dbReference>
<keyword evidence="4" id="KW-1185">Reference proteome</keyword>
<evidence type="ECO:0000313" key="3">
    <source>
        <dbReference type="EMBL" id="GET46836.1"/>
    </source>
</evidence>
<dbReference type="AlphaFoldDB" id="A0A5M4BCP9"/>
<comment type="caution">
    <text evidence="1">Lacks conserved residue(s) required for the propagation of feature annotation.</text>
</comment>
<dbReference type="Pfam" id="PF00246">
    <property type="entry name" value="Peptidase_M14"/>
    <property type="match status" value="1"/>
</dbReference>
<proteinExistence type="inferred from homology"/>
<dbReference type="InterPro" id="IPR000834">
    <property type="entry name" value="Peptidase_M14"/>
</dbReference>
<evidence type="ECO:0000313" key="4">
    <source>
        <dbReference type="Proteomes" id="UP000398217"/>
    </source>
</evidence>
<dbReference type="GO" id="GO:0008270">
    <property type="term" value="F:zinc ion binding"/>
    <property type="evidence" value="ECO:0007669"/>
    <property type="project" value="InterPro"/>
</dbReference>
<dbReference type="Proteomes" id="UP000398217">
    <property type="component" value="Unassembled WGS sequence"/>
</dbReference>
<dbReference type="GO" id="GO:0006508">
    <property type="term" value="P:proteolysis"/>
    <property type="evidence" value="ECO:0007669"/>
    <property type="project" value="InterPro"/>
</dbReference>
<evidence type="ECO:0000259" key="2">
    <source>
        <dbReference type="PROSITE" id="PS52035"/>
    </source>
</evidence>
<accession>A0A5M4BCP9</accession>
<comment type="caution">
    <text evidence="3">The sequence shown here is derived from an EMBL/GenBank/DDBJ whole genome shotgun (WGS) entry which is preliminary data.</text>
</comment>
<name>A0A5M4BCP9_9FLAO</name>
<protein>
    <submittedName>
        <fullName evidence="3">Peptidase M14</fullName>
    </submittedName>
</protein>
<dbReference type="GO" id="GO:0004181">
    <property type="term" value="F:metallocarboxypeptidase activity"/>
    <property type="evidence" value="ECO:0007669"/>
    <property type="project" value="InterPro"/>
</dbReference>
<evidence type="ECO:0000256" key="1">
    <source>
        <dbReference type="PROSITE-ProRule" id="PRU01379"/>
    </source>
</evidence>
<sequence>MEYNLYKEKKLLGRYITSAMILPILESYCIQNKIFLGESVNNTPIHLYQIGNGNKKILMWSQMHGNESTTTKALFDMLNYFTKVNSGYLDKVSLFFIPILNPDGAEMYTRVNANEVDLNRDAFRLSQPESKCLRKAYQLVKPDFCFNLHDQRTIFSAGKTKNPATVSFLAPSYNESRNINDVRKKSMEIISVMNKILQRYIPNQVGRFDDSFNIDCTGDYFTNVNTSTILFEAGHYQSDYLREETRKYICLAMIEGLMYIADNDVSGTKYKSYFEIPENEKLFFDVLLRDDFYENTNDIGILFKEILKNNTIYFEPYISEVGNLTNYYGHKEYKLSEIFTNKIDKKDIEKRLDLKKFEPKYV</sequence>
<dbReference type="PROSITE" id="PS52035">
    <property type="entry name" value="PEPTIDASE_M14"/>
    <property type="match status" value="1"/>
</dbReference>
<gene>
    <name evidence="3" type="ORF">RCZ01_21380</name>
</gene>
<dbReference type="EMBL" id="BLBC01000014">
    <property type="protein sequence ID" value="GET46836.1"/>
    <property type="molecule type" value="Genomic_DNA"/>
</dbReference>
<reference evidence="4" key="1">
    <citation type="journal article" date="2020" name="Int. J. Syst. Evol. Microbiol.">
        <title>Capnocytophaga felis sp. nov. isolated from the feline oral cavity.</title>
        <authorList>
            <person name="Suzuki M."/>
            <person name="Umeda K."/>
            <person name="Kimura M."/>
            <person name="Imaoka K."/>
            <person name="Morikawa S."/>
            <person name="Maeda K."/>
        </authorList>
    </citation>
    <scope>NUCLEOTIDE SEQUENCE [LARGE SCALE GENOMIC DNA]</scope>
    <source>
        <strain evidence="4">KC07070</strain>
    </source>
</reference>
<comment type="similarity">
    <text evidence="1">Belongs to the peptidase M14 family.</text>
</comment>